<dbReference type="PROSITE" id="PS50222">
    <property type="entry name" value="EF_HAND_2"/>
    <property type="match status" value="1"/>
</dbReference>
<keyword evidence="5" id="KW-0175">Coiled coil</keyword>
<evidence type="ECO:0000313" key="8">
    <source>
        <dbReference type="Proteomes" id="UP000695000"/>
    </source>
</evidence>
<feature type="coiled-coil region" evidence="5">
    <location>
        <begin position="1005"/>
        <end position="1032"/>
    </location>
</feature>
<evidence type="ECO:0000256" key="4">
    <source>
        <dbReference type="ARBA" id="ARBA00023212"/>
    </source>
</evidence>
<feature type="coiled-coil region" evidence="5">
    <location>
        <begin position="794"/>
        <end position="847"/>
    </location>
</feature>
<keyword evidence="8" id="KW-1185">Reference proteome</keyword>
<dbReference type="Gene3D" id="1.10.238.10">
    <property type="entry name" value="EF-hand"/>
    <property type="match status" value="1"/>
</dbReference>
<evidence type="ECO:0000313" key="9">
    <source>
        <dbReference type="RefSeq" id="XP_017779107.1"/>
    </source>
</evidence>
<dbReference type="InterPro" id="IPR011992">
    <property type="entry name" value="EF-hand-dom_pair"/>
</dbReference>
<proteinExistence type="predicted"/>
<dbReference type="InterPro" id="IPR002048">
    <property type="entry name" value="EF_hand_dom"/>
</dbReference>
<reference evidence="9" key="1">
    <citation type="submission" date="2025-08" db="UniProtKB">
        <authorList>
            <consortium name="RefSeq"/>
        </authorList>
    </citation>
    <scope>IDENTIFICATION</scope>
    <source>
        <tissue evidence="9">Whole Larva</tissue>
    </source>
</reference>
<evidence type="ECO:0000259" key="7">
    <source>
        <dbReference type="PROSITE" id="PS50222"/>
    </source>
</evidence>
<feature type="compositionally biased region" description="Low complexity" evidence="6">
    <location>
        <begin position="960"/>
        <end position="973"/>
    </location>
</feature>
<keyword evidence="4" id="KW-0206">Cytoskeleton</keyword>
<dbReference type="SUPFAM" id="SSF47473">
    <property type="entry name" value="EF-hand"/>
    <property type="match status" value="1"/>
</dbReference>
<name>A0ABM1MX07_NICVS</name>
<protein>
    <submittedName>
        <fullName evidence="9">Blastoderm-specific protein 25D isoform X1</fullName>
    </submittedName>
</protein>
<evidence type="ECO:0000256" key="1">
    <source>
        <dbReference type="ARBA" id="ARBA00004300"/>
    </source>
</evidence>
<evidence type="ECO:0000256" key="3">
    <source>
        <dbReference type="ARBA" id="ARBA00022553"/>
    </source>
</evidence>
<dbReference type="RefSeq" id="XP_017779107.1">
    <property type="nucleotide sequence ID" value="XM_017923618.1"/>
</dbReference>
<accession>A0ABM1MX07</accession>
<evidence type="ECO:0000256" key="6">
    <source>
        <dbReference type="SAM" id="MobiDB-lite"/>
    </source>
</evidence>
<gene>
    <name evidence="9" type="primary">LOC108564546</name>
</gene>
<keyword evidence="2" id="KW-0963">Cytoplasm</keyword>
<feature type="domain" description="EF-hand" evidence="7">
    <location>
        <begin position="196"/>
        <end position="231"/>
    </location>
</feature>
<evidence type="ECO:0000256" key="5">
    <source>
        <dbReference type="SAM" id="Coils"/>
    </source>
</evidence>
<comment type="subcellular location">
    <subcellularLocation>
        <location evidence="1">Cytoplasm</location>
        <location evidence="1">Cytoskeleton</location>
        <location evidence="1">Microtubule organizing center</location>
        <location evidence="1">Centrosome</location>
    </subcellularLocation>
</comment>
<sequence length="1116" mass="129210">MHMHTHHTFSHHNKFSAMKVLRACNVHVNMESNSLDHYEQQLFKVFESHDHENKGSLDRDGLTKLCQTLQLEEQSEGLIKVLLKDPKITRITFAEFKDALLGVLDNLQNGGNTVDASPDREVSPKFVYGSKKYGRRSRCEDAAKEAEKDNNIINKSNQVQRSNSQKEVTYSKKRRLKRCTSLPGQNNEYNENHLHCTEDMLREAWKKLGVGEDGFLNQTELILVCNSIGLNKLADSVIRQLSNKVVLDYNKKISFHDLLEAIQQDETWNEFLLNTSVEAKPEIEFVESKVLQHIKLGSDGTGYINSDVIIDLWEHAGISSPKMLLTDLGFRESQINVQELSAVLEKEIKGLGELNTDHTCNPHTALLHAFLSLYQTEIKFLRNLLEQMQVEREKLKCDIFKANNRSTMLAQEVDDNVAKMEANTQKHVKLLEQRHADLVKEVTEQFLVDKKKLTEVNHNLEGKIRTLETEEARIREDLHNAQLYTKCIDAENHELLEKIDEYEQKQQILKEKICELEEDKIRIHETEAEKSQDLMLQMAELQKQNSSLRDEHDEIVSRLENLSNKSKLCGTVPVSVNLENDMEILESLALGGKRRSDDCTNDDFNSLDISCDESPRLGKVRKFHKNVFQSTKISETNESLLVESQSNEITVHELETKVKCLLRILEENSIAIPKDFHEDSMRSFEKILLEIKAKADRISDSGGSEELESLKEYIKRILLGKCDAAVAEEEQVRSESLSDLEEERNKLVEKCKDLESGLDLMKNEYEKCEDYWQCKLEDERRLFEQEQSDSTKRLNEVLTKLSEYEEQYLREEQRLPTIDEALLESQYNDLEKEFDEYRALCQLQLEEKEQCIVKLSESLTGVEVGVQCEDLGEEKHLNLSNHMIETTNLFSIDTKPFNWNNNNSSDLHSLDEAVSEKSPSSPFHVFNNNSTPLRQNRVRRHDRINAQQRVPKKSPTVVDGSTASTSGSSSGKSSRIDDPPTKWDALDDLHDVNEEPKCWVTVSALHKLQGKKQHLEERCKKLQMVLKQHQYDEQLMQYWWQQCKSDRAKLQYYLKDYQDKFEHQIRLTNELQDRLARNDLLVKDLFVNNAYLIAKNQRLEQQCYMLTQCNSNSKSV</sequence>
<feature type="coiled-coil region" evidence="5">
    <location>
        <begin position="737"/>
        <end position="764"/>
    </location>
</feature>
<organism evidence="8 9">
    <name type="scientific">Nicrophorus vespilloides</name>
    <name type="common">Boreal carrion beetle</name>
    <dbReference type="NCBI Taxonomy" id="110193"/>
    <lineage>
        <taxon>Eukaryota</taxon>
        <taxon>Metazoa</taxon>
        <taxon>Ecdysozoa</taxon>
        <taxon>Arthropoda</taxon>
        <taxon>Hexapoda</taxon>
        <taxon>Insecta</taxon>
        <taxon>Pterygota</taxon>
        <taxon>Neoptera</taxon>
        <taxon>Endopterygota</taxon>
        <taxon>Coleoptera</taxon>
        <taxon>Polyphaga</taxon>
        <taxon>Staphyliniformia</taxon>
        <taxon>Silphidae</taxon>
        <taxon>Nicrophorinae</taxon>
        <taxon>Nicrophorus</taxon>
    </lineage>
</organism>
<dbReference type="Proteomes" id="UP000695000">
    <property type="component" value="Unplaced"/>
</dbReference>
<dbReference type="PANTHER" id="PTHR18905:SF13">
    <property type="entry name" value="NON-CENTROSOMAL MICROTUBULE ARRAY"/>
    <property type="match status" value="1"/>
</dbReference>
<feature type="coiled-coil region" evidence="5">
    <location>
        <begin position="371"/>
        <end position="405"/>
    </location>
</feature>
<feature type="coiled-coil region" evidence="5">
    <location>
        <begin position="450"/>
        <end position="565"/>
    </location>
</feature>
<dbReference type="GeneID" id="108564546"/>
<feature type="region of interest" description="Disordered" evidence="6">
    <location>
        <begin position="910"/>
        <end position="982"/>
    </location>
</feature>
<feature type="compositionally biased region" description="Polar residues" evidence="6">
    <location>
        <begin position="917"/>
        <end position="934"/>
    </location>
</feature>
<evidence type="ECO:0000256" key="2">
    <source>
        <dbReference type="ARBA" id="ARBA00022490"/>
    </source>
</evidence>
<keyword evidence="3" id="KW-0597">Phosphoprotein</keyword>
<dbReference type="PANTHER" id="PTHR18905">
    <property type="entry name" value="NINEIN"/>
    <property type="match status" value="1"/>
</dbReference>